<comment type="caution">
    <text evidence="4">The sequence shown here is derived from an EMBL/GenBank/DDBJ whole genome shotgun (WGS) entry which is preliminary data.</text>
</comment>
<proteinExistence type="predicted"/>
<sequence length="241" mass="28030">MFLLEKMNISGYYRSLRTIYPFVREASTSKKLILYGDEISPPVRFVMMTASMLNIDYTFHKIDLFKSENKSDFYKKINPLQKVPALSVDGEIICDSHAIALYLCRLSKYQKLYPSDDLMKAAVDQMLYFNATNLFPIDSFIFTEYFAGKKSISNEKVIEWHSSLKYIDDKLNKQRWLAGEEMWLCDICCGATISSLELLIPGVEKYIALQSWMQRLQKLPCFKINYSGLMKLNNYVKLIDS</sequence>
<dbReference type="PROSITE" id="PS50404">
    <property type="entry name" value="GST_NTER"/>
    <property type="match status" value="1"/>
</dbReference>
<feature type="domain" description="GST N-terminal" evidence="2">
    <location>
        <begin position="30"/>
        <end position="111"/>
    </location>
</feature>
<name>A0A921ZE91_MANSE</name>
<evidence type="ECO:0000259" key="2">
    <source>
        <dbReference type="PROSITE" id="PS50404"/>
    </source>
</evidence>
<evidence type="ECO:0000313" key="5">
    <source>
        <dbReference type="Proteomes" id="UP000791440"/>
    </source>
</evidence>
<dbReference type="EMBL" id="JH668502">
    <property type="protein sequence ID" value="KAG6455955.1"/>
    <property type="molecule type" value="Genomic_DNA"/>
</dbReference>
<dbReference type="InterPro" id="IPR040079">
    <property type="entry name" value="Glutathione_S-Trfase"/>
</dbReference>
<dbReference type="SUPFAM" id="SSF52833">
    <property type="entry name" value="Thioredoxin-like"/>
    <property type="match status" value="1"/>
</dbReference>
<evidence type="ECO:0000313" key="4">
    <source>
        <dbReference type="EMBL" id="KAG6455955.1"/>
    </source>
</evidence>
<dbReference type="PANTHER" id="PTHR43969">
    <property type="entry name" value="GLUTATHIONE S TRANSFERASE D10, ISOFORM A-RELATED"/>
    <property type="match status" value="1"/>
</dbReference>
<comment type="subunit">
    <text evidence="1">Homodimer.</text>
</comment>
<gene>
    <name evidence="4" type="ORF">O3G_MSEX009488</name>
</gene>
<dbReference type="Proteomes" id="UP000791440">
    <property type="component" value="Unassembled WGS sequence"/>
</dbReference>
<dbReference type="SFLD" id="SFLDS00019">
    <property type="entry name" value="Glutathione_Transferase_(cytos"/>
    <property type="match status" value="1"/>
</dbReference>
<dbReference type="Gene3D" id="3.40.30.10">
    <property type="entry name" value="Glutaredoxin"/>
    <property type="match status" value="1"/>
</dbReference>
<dbReference type="SFLD" id="SFLDG00358">
    <property type="entry name" value="Main_(cytGST)"/>
    <property type="match status" value="1"/>
</dbReference>
<dbReference type="InterPro" id="IPR004046">
    <property type="entry name" value="GST_C"/>
</dbReference>
<dbReference type="PROSITE" id="PS50405">
    <property type="entry name" value="GST_CTER"/>
    <property type="match status" value="1"/>
</dbReference>
<feature type="domain" description="GST C-terminal" evidence="3">
    <location>
        <begin position="116"/>
        <end position="238"/>
    </location>
</feature>
<dbReference type="Gene3D" id="1.20.1050.10">
    <property type="match status" value="1"/>
</dbReference>
<dbReference type="InterPro" id="IPR036249">
    <property type="entry name" value="Thioredoxin-like_sf"/>
</dbReference>
<dbReference type="SUPFAM" id="SSF47616">
    <property type="entry name" value="GST C-terminal domain-like"/>
    <property type="match status" value="1"/>
</dbReference>
<evidence type="ECO:0000259" key="3">
    <source>
        <dbReference type="PROSITE" id="PS50405"/>
    </source>
</evidence>
<keyword evidence="5" id="KW-1185">Reference proteome</keyword>
<dbReference type="Pfam" id="PF00043">
    <property type="entry name" value="GST_C"/>
    <property type="match status" value="1"/>
</dbReference>
<reference evidence="4" key="1">
    <citation type="journal article" date="2016" name="Insect Biochem. Mol. Biol.">
        <title>Multifaceted biological insights from a draft genome sequence of the tobacco hornworm moth, Manduca sexta.</title>
        <authorList>
            <person name="Kanost M.R."/>
            <person name="Arrese E.L."/>
            <person name="Cao X."/>
            <person name="Chen Y.R."/>
            <person name="Chellapilla S."/>
            <person name="Goldsmith M.R."/>
            <person name="Grosse-Wilde E."/>
            <person name="Heckel D.G."/>
            <person name="Herndon N."/>
            <person name="Jiang H."/>
            <person name="Papanicolaou A."/>
            <person name="Qu J."/>
            <person name="Soulages J.L."/>
            <person name="Vogel H."/>
            <person name="Walters J."/>
            <person name="Waterhouse R.M."/>
            <person name="Ahn S.J."/>
            <person name="Almeida F.C."/>
            <person name="An C."/>
            <person name="Aqrawi P."/>
            <person name="Bretschneider A."/>
            <person name="Bryant W.B."/>
            <person name="Bucks S."/>
            <person name="Chao H."/>
            <person name="Chevignon G."/>
            <person name="Christen J.M."/>
            <person name="Clarke D.F."/>
            <person name="Dittmer N.T."/>
            <person name="Ferguson L.C.F."/>
            <person name="Garavelou S."/>
            <person name="Gordon K.H.J."/>
            <person name="Gunaratna R.T."/>
            <person name="Han Y."/>
            <person name="Hauser F."/>
            <person name="He Y."/>
            <person name="Heidel-Fischer H."/>
            <person name="Hirsh A."/>
            <person name="Hu Y."/>
            <person name="Jiang H."/>
            <person name="Kalra D."/>
            <person name="Klinner C."/>
            <person name="Konig C."/>
            <person name="Kovar C."/>
            <person name="Kroll A.R."/>
            <person name="Kuwar S.S."/>
            <person name="Lee S.L."/>
            <person name="Lehman R."/>
            <person name="Li K."/>
            <person name="Li Z."/>
            <person name="Liang H."/>
            <person name="Lovelace S."/>
            <person name="Lu Z."/>
            <person name="Mansfield J.H."/>
            <person name="McCulloch K.J."/>
            <person name="Mathew T."/>
            <person name="Morton B."/>
            <person name="Muzny D.M."/>
            <person name="Neunemann D."/>
            <person name="Ongeri F."/>
            <person name="Pauchet Y."/>
            <person name="Pu L.L."/>
            <person name="Pyrousis I."/>
            <person name="Rao X.J."/>
            <person name="Redding A."/>
            <person name="Roesel C."/>
            <person name="Sanchez-Gracia A."/>
            <person name="Schaack S."/>
            <person name="Shukla A."/>
            <person name="Tetreau G."/>
            <person name="Wang Y."/>
            <person name="Xiong G.H."/>
            <person name="Traut W."/>
            <person name="Walsh T.K."/>
            <person name="Worley K.C."/>
            <person name="Wu D."/>
            <person name="Wu W."/>
            <person name="Wu Y.Q."/>
            <person name="Zhang X."/>
            <person name="Zou Z."/>
            <person name="Zucker H."/>
            <person name="Briscoe A.D."/>
            <person name="Burmester T."/>
            <person name="Clem R.J."/>
            <person name="Feyereisen R."/>
            <person name="Grimmelikhuijzen C.J.P."/>
            <person name="Hamodrakas S.J."/>
            <person name="Hansson B.S."/>
            <person name="Huguet E."/>
            <person name="Jermiin L.S."/>
            <person name="Lan Q."/>
            <person name="Lehman H.K."/>
            <person name="Lorenzen M."/>
            <person name="Merzendorfer H."/>
            <person name="Michalopoulos I."/>
            <person name="Morton D.B."/>
            <person name="Muthukrishnan S."/>
            <person name="Oakeshott J.G."/>
            <person name="Palmer W."/>
            <person name="Park Y."/>
            <person name="Passarelli A.L."/>
            <person name="Rozas J."/>
            <person name="Schwartz L.M."/>
            <person name="Smith W."/>
            <person name="Southgate A."/>
            <person name="Vilcinskas A."/>
            <person name="Vogt R."/>
            <person name="Wang P."/>
            <person name="Werren J."/>
            <person name="Yu X.Q."/>
            <person name="Zhou J.J."/>
            <person name="Brown S.J."/>
            <person name="Scherer S.E."/>
            <person name="Richards S."/>
            <person name="Blissard G.W."/>
        </authorList>
    </citation>
    <scope>NUCLEOTIDE SEQUENCE</scope>
</reference>
<accession>A0A921ZE91</accession>
<organism evidence="4 5">
    <name type="scientific">Manduca sexta</name>
    <name type="common">Tobacco hawkmoth</name>
    <name type="synonym">Tobacco hornworm</name>
    <dbReference type="NCBI Taxonomy" id="7130"/>
    <lineage>
        <taxon>Eukaryota</taxon>
        <taxon>Metazoa</taxon>
        <taxon>Ecdysozoa</taxon>
        <taxon>Arthropoda</taxon>
        <taxon>Hexapoda</taxon>
        <taxon>Insecta</taxon>
        <taxon>Pterygota</taxon>
        <taxon>Neoptera</taxon>
        <taxon>Endopterygota</taxon>
        <taxon>Lepidoptera</taxon>
        <taxon>Glossata</taxon>
        <taxon>Ditrysia</taxon>
        <taxon>Bombycoidea</taxon>
        <taxon>Sphingidae</taxon>
        <taxon>Sphinginae</taxon>
        <taxon>Sphingini</taxon>
        <taxon>Manduca</taxon>
    </lineage>
</organism>
<dbReference type="InterPro" id="IPR036282">
    <property type="entry name" value="Glutathione-S-Trfase_C_sf"/>
</dbReference>
<dbReference type="PANTHER" id="PTHR43969:SF9">
    <property type="entry name" value="GLUTATHIONE S TRANSFERASE D10, ISOFORM A-RELATED"/>
    <property type="match status" value="1"/>
</dbReference>
<dbReference type="InterPro" id="IPR004045">
    <property type="entry name" value="Glutathione_S-Trfase_N"/>
</dbReference>
<dbReference type="AlphaFoldDB" id="A0A921ZE91"/>
<protein>
    <submittedName>
        <fullName evidence="4">Uncharacterized protein</fullName>
    </submittedName>
</protein>
<dbReference type="GO" id="GO:0006749">
    <property type="term" value="P:glutathione metabolic process"/>
    <property type="evidence" value="ECO:0007669"/>
    <property type="project" value="TreeGrafter"/>
</dbReference>
<dbReference type="InterPro" id="IPR010987">
    <property type="entry name" value="Glutathione-S-Trfase_C-like"/>
</dbReference>
<reference evidence="4" key="2">
    <citation type="submission" date="2020-12" db="EMBL/GenBank/DDBJ databases">
        <authorList>
            <person name="Kanost M."/>
        </authorList>
    </citation>
    <scope>NUCLEOTIDE SEQUENCE</scope>
</reference>
<dbReference type="Pfam" id="PF13417">
    <property type="entry name" value="GST_N_3"/>
    <property type="match status" value="1"/>
</dbReference>
<evidence type="ECO:0000256" key="1">
    <source>
        <dbReference type="ARBA" id="ARBA00011738"/>
    </source>
</evidence>
<dbReference type="GO" id="GO:0004364">
    <property type="term" value="F:glutathione transferase activity"/>
    <property type="evidence" value="ECO:0007669"/>
    <property type="project" value="TreeGrafter"/>
</dbReference>